<dbReference type="RefSeq" id="WP_189106968.1">
    <property type="nucleotide sequence ID" value="NZ_BMMV01000005.1"/>
</dbReference>
<feature type="compositionally biased region" description="Low complexity" evidence="2">
    <location>
        <begin position="158"/>
        <end position="220"/>
    </location>
</feature>
<feature type="region of interest" description="Disordered" evidence="2">
    <location>
        <begin position="128"/>
        <end position="353"/>
    </location>
</feature>
<keyword evidence="3" id="KW-1133">Transmembrane helix</keyword>
<dbReference type="InterPro" id="IPR051860">
    <property type="entry name" value="Plasmodium_CSP_Invasion"/>
</dbReference>
<keyword evidence="6" id="KW-1185">Reference proteome</keyword>
<dbReference type="EMBL" id="BMMV01000005">
    <property type="protein sequence ID" value="GGJ88228.1"/>
    <property type="molecule type" value="Genomic_DNA"/>
</dbReference>
<dbReference type="PANTHER" id="PTHR44826:SF3">
    <property type="entry name" value="SPORE COAT PROTEIN SP85"/>
    <property type="match status" value="1"/>
</dbReference>
<feature type="compositionally biased region" description="Basic and acidic residues" evidence="2">
    <location>
        <begin position="221"/>
        <end position="233"/>
    </location>
</feature>
<proteinExistence type="predicted"/>
<feature type="compositionally biased region" description="Low complexity" evidence="2">
    <location>
        <begin position="234"/>
        <end position="251"/>
    </location>
</feature>
<keyword evidence="1" id="KW-0677">Repeat</keyword>
<gene>
    <name evidence="5" type="ORF">GCM10011583_19590</name>
</gene>
<keyword evidence="3" id="KW-0472">Membrane</keyword>
<evidence type="ECO:0000256" key="3">
    <source>
        <dbReference type="SAM" id="Phobius"/>
    </source>
</evidence>
<feature type="compositionally biased region" description="Low complexity" evidence="2">
    <location>
        <begin position="128"/>
        <end position="144"/>
    </location>
</feature>
<evidence type="ECO:0000256" key="1">
    <source>
        <dbReference type="ARBA" id="ARBA00022737"/>
    </source>
</evidence>
<reference evidence="6" key="1">
    <citation type="journal article" date="2019" name="Int. J. Syst. Evol. Microbiol.">
        <title>The Global Catalogue of Microorganisms (GCM) 10K type strain sequencing project: providing services to taxonomists for standard genome sequencing and annotation.</title>
        <authorList>
            <consortium name="The Broad Institute Genomics Platform"/>
            <consortium name="The Broad Institute Genome Sequencing Center for Infectious Disease"/>
            <person name="Wu L."/>
            <person name="Ma J."/>
        </authorList>
    </citation>
    <scope>NUCLEOTIDE SEQUENCE [LARGE SCALE GENOMIC DNA]</scope>
    <source>
        <strain evidence="6">CGMCC 4.7275</strain>
    </source>
</reference>
<feature type="signal peptide" evidence="4">
    <location>
        <begin position="1"/>
        <end position="30"/>
    </location>
</feature>
<dbReference type="PANTHER" id="PTHR44826">
    <property type="entry name" value="SPORE COAT PROTEIN SP85"/>
    <property type="match status" value="1"/>
</dbReference>
<sequence length="388" mass="39172">MRSGLLALRAAGLVAAMVAVPVLGTTAADAHDSVNATVSPSDVRPGGEVKIKVTGCANPRSAAARSGVFVADSELAARKGDDKKPTLLGEAKIKSSTKDGKYKADVWCDGHDHLGAAVFKVDRDAKPKASAKASAKPSAKASAKPSEKASAKPKPKQSTKASSKPPTKPSAKASPKASAKASTKPSAKSSAKPSAKASAKPSAKSSAKPSAKASTKPATKPSEKASAKPKPEQSTKASSKPPTKPATKPSARASAKPQASPKSEKANPKPDKTKPEGQASAVPPRPLPPMTSAPPPEKLMPAPIGTARQSRAPWTPRSAQARPSERQASPVAPVRAGGGGRTTTALAGDEAGPSIPHTVIGLVLAGVAAVAVAIRSARRRRSAARDSD</sequence>
<feature type="chain" id="PRO_5045948022" evidence="4">
    <location>
        <begin position="31"/>
        <end position="388"/>
    </location>
</feature>
<comment type="caution">
    <text evidence="5">The sequence shown here is derived from an EMBL/GenBank/DDBJ whole genome shotgun (WGS) entry which is preliminary data.</text>
</comment>
<keyword evidence="4" id="KW-0732">Signal</keyword>
<protein>
    <submittedName>
        <fullName evidence="5">Uncharacterized protein</fullName>
    </submittedName>
</protein>
<dbReference type="Proteomes" id="UP000660265">
    <property type="component" value="Unassembled WGS sequence"/>
</dbReference>
<feature type="compositionally biased region" description="Basic and acidic residues" evidence="2">
    <location>
        <begin position="262"/>
        <end position="275"/>
    </location>
</feature>
<evidence type="ECO:0000256" key="2">
    <source>
        <dbReference type="SAM" id="MobiDB-lite"/>
    </source>
</evidence>
<feature type="compositionally biased region" description="Pro residues" evidence="2">
    <location>
        <begin position="283"/>
        <end position="298"/>
    </location>
</feature>
<feature type="transmembrane region" description="Helical" evidence="3">
    <location>
        <begin position="359"/>
        <end position="377"/>
    </location>
</feature>
<evidence type="ECO:0000313" key="6">
    <source>
        <dbReference type="Proteomes" id="UP000660265"/>
    </source>
</evidence>
<evidence type="ECO:0000313" key="5">
    <source>
        <dbReference type="EMBL" id="GGJ88228.1"/>
    </source>
</evidence>
<keyword evidence="3" id="KW-0812">Transmembrane</keyword>
<name>A0ABQ2E1S2_9ACTN</name>
<organism evidence="5 6">
    <name type="scientific">Streptomyces camponoticapitis</name>
    <dbReference type="NCBI Taxonomy" id="1616125"/>
    <lineage>
        <taxon>Bacteria</taxon>
        <taxon>Bacillati</taxon>
        <taxon>Actinomycetota</taxon>
        <taxon>Actinomycetes</taxon>
        <taxon>Kitasatosporales</taxon>
        <taxon>Streptomycetaceae</taxon>
        <taxon>Streptomyces</taxon>
    </lineage>
</organism>
<evidence type="ECO:0000256" key="4">
    <source>
        <dbReference type="SAM" id="SignalP"/>
    </source>
</evidence>
<accession>A0ABQ2E1S2</accession>